<accession>A0A7C8HFV8</accession>
<name>A0A7C8HFV8_9FIRM</name>
<comment type="caution">
    <text evidence="1">The sequence shown here is derived from an EMBL/GenBank/DDBJ whole genome shotgun (WGS) entry which is preliminary data.</text>
</comment>
<protein>
    <recommendedName>
        <fullName evidence="3">P-II family nitrogen regulator</fullName>
    </recommendedName>
</protein>
<organism evidence="1 2">
    <name type="scientific">Defluviitalea raffinosedens</name>
    <dbReference type="NCBI Taxonomy" id="1450156"/>
    <lineage>
        <taxon>Bacteria</taxon>
        <taxon>Bacillati</taxon>
        <taxon>Bacillota</taxon>
        <taxon>Clostridia</taxon>
        <taxon>Lachnospirales</taxon>
        <taxon>Defluviitaleaceae</taxon>
        <taxon>Defluviitalea</taxon>
    </lineage>
</organism>
<dbReference type="Proteomes" id="UP000483018">
    <property type="component" value="Unassembled WGS sequence"/>
</dbReference>
<dbReference type="OrthoDB" id="2083183at2"/>
<dbReference type="RefSeq" id="WP_158739556.1">
    <property type="nucleotide sequence ID" value="NZ_JAFBEP010000005.1"/>
</dbReference>
<dbReference type="EMBL" id="WSLF01000002">
    <property type="protein sequence ID" value="KAE9636305.1"/>
    <property type="molecule type" value="Genomic_DNA"/>
</dbReference>
<dbReference type="InterPro" id="IPR011322">
    <property type="entry name" value="N-reg_PII-like_a/b"/>
</dbReference>
<dbReference type="AlphaFoldDB" id="A0A7C8HFV8"/>
<proteinExistence type="predicted"/>
<evidence type="ECO:0000313" key="1">
    <source>
        <dbReference type="EMBL" id="KAE9636305.1"/>
    </source>
</evidence>
<evidence type="ECO:0008006" key="3">
    <source>
        <dbReference type="Google" id="ProtNLM"/>
    </source>
</evidence>
<keyword evidence="2" id="KW-1185">Reference proteome</keyword>
<evidence type="ECO:0000313" key="2">
    <source>
        <dbReference type="Proteomes" id="UP000483018"/>
    </source>
</evidence>
<dbReference type="SUPFAM" id="SSF54913">
    <property type="entry name" value="GlnB-like"/>
    <property type="match status" value="1"/>
</dbReference>
<gene>
    <name evidence="1" type="ORF">GND95_04080</name>
</gene>
<sequence>MEPKGYVLFIVLSNAKNLKTVLKCLKSFNITGATVMDSVGSANLYSMDDIYIPMIASSMRNLDYSSTHGKTVFSVIKDEDTVLKVMDKIEHALNIDIKNLGKGIMFTVPIYSMKGLIEHQ</sequence>
<reference evidence="1 2" key="1">
    <citation type="submission" date="2019-12" db="EMBL/GenBank/DDBJ databases">
        <title>Defluviitalea raffinosedens, isolated from a biogas fermenter, genome sequencing and characterization.</title>
        <authorList>
            <person name="Rettenmaier R."/>
            <person name="Schneider M."/>
            <person name="Neuhaus K."/>
            <person name="Liebl W."/>
            <person name="Zverlov V."/>
        </authorList>
    </citation>
    <scope>NUCLEOTIDE SEQUENCE [LARGE SCALE GENOMIC DNA]</scope>
    <source>
        <strain evidence="1 2">249c-K6</strain>
    </source>
</reference>